<sequence length="536" mass="60955">MNSDVFSRKVFLSTLVACASLLGLAGILKIRKRPIQGSILGPDKNLGHKLRDSSYAASSKTDSIRTKVLIAGGGISGLSVGYYLKKSGFDDFLILDLEKEAGGNSRYEERSGFKFPWGAHYLPQPGKEAVLVRKFLEDIGLVIGKESNGDPIYSETSLCFDPDERLFYQGRWQAGLFPRRSGEPDEQEYKFKRLLTFWKNQTGRDGRKPFTIPIDLSSRDPIFLKLDTISFTDYLKSEGIHSPEILWYADYCVRDDYGGNSESISAWAGLHYFCSRPHDEGEFPSVLTWPEGNGFLMEKLRSKSKDHIRTSQLVQRIVKSSRKWETTVYDNVSQTITNYVSDQVVYALPSFTRKYVLGERDPFLNELQYSPWLVANLFVEEVPEGKGHPPAWENVIYKGAGLGYVVSTHQDLKAQRPQSVLTYYHAFGGKDTVSSRRLMFEKTWNDWKDQILLDLKKPHPNIESLVSKLDIMTYAHAMIRPIPKFLWSGIREKLAISHDGLHFAHSDLSGLSIFEESLFRGHEAFKKTMIRLGKES</sequence>
<gene>
    <name evidence="1" type="ORF">BES34_008885</name>
</gene>
<dbReference type="EMBL" id="MCRM02000007">
    <property type="protein sequence ID" value="PNV75363.1"/>
    <property type="molecule type" value="Genomic_DNA"/>
</dbReference>
<dbReference type="PANTHER" id="PTHR42923:SF39">
    <property type="entry name" value="AMINO OXIDASE"/>
    <property type="match status" value="1"/>
</dbReference>
<dbReference type="Proteomes" id="UP000094669">
    <property type="component" value="Unassembled WGS sequence"/>
</dbReference>
<dbReference type="Pfam" id="PF13450">
    <property type="entry name" value="NAD_binding_8"/>
    <property type="match status" value="1"/>
</dbReference>
<dbReference type="InterPro" id="IPR050464">
    <property type="entry name" value="Zeta_carotene_desat/Oxidored"/>
</dbReference>
<proteinExistence type="predicted"/>
<dbReference type="Gene3D" id="3.90.660.20">
    <property type="entry name" value="Protoporphyrinogen oxidase, mitochondrial, domain 2"/>
    <property type="match status" value="1"/>
</dbReference>
<dbReference type="PANTHER" id="PTHR42923">
    <property type="entry name" value="PROTOPORPHYRINOGEN OXIDASE"/>
    <property type="match status" value="1"/>
</dbReference>
<dbReference type="RefSeq" id="WP_010416342.1">
    <property type="nucleotide sequence ID" value="NZ_MCRM02000007.1"/>
</dbReference>
<accession>A0ABX4YJC2</accession>
<reference evidence="1" key="1">
    <citation type="submission" date="2018-01" db="EMBL/GenBank/DDBJ databases">
        <title>Genomic characterization of Leptospira inadai serogroup Lyme isolated from captured rat in Brazil and comparative analysis with human reference strain.</title>
        <authorList>
            <person name="Moreno L.Z."/>
            <person name="Loureiro A.P."/>
            <person name="Miraglia F."/>
            <person name="Kremer F.S."/>
            <person name="Eslabao M.R."/>
            <person name="Dellagostin O.A."/>
            <person name="Lilenbaum W."/>
            <person name="Moreno A.M."/>
        </authorList>
    </citation>
    <scope>NUCLEOTIDE SEQUENCE [LARGE SCALE GENOMIC DNA]</scope>
    <source>
        <strain evidence="1">M34/99</strain>
    </source>
</reference>
<keyword evidence="2" id="KW-1185">Reference proteome</keyword>
<evidence type="ECO:0000313" key="1">
    <source>
        <dbReference type="EMBL" id="PNV75363.1"/>
    </source>
</evidence>
<dbReference type="InterPro" id="IPR036188">
    <property type="entry name" value="FAD/NAD-bd_sf"/>
</dbReference>
<dbReference type="Gene3D" id="3.50.50.60">
    <property type="entry name" value="FAD/NAD(P)-binding domain"/>
    <property type="match status" value="2"/>
</dbReference>
<evidence type="ECO:0000313" key="2">
    <source>
        <dbReference type="Proteomes" id="UP000094669"/>
    </source>
</evidence>
<comment type="caution">
    <text evidence="1">The sequence shown here is derived from an EMBL/GenBank/DDBJ whole genome shotgun (WGS) entry which is preliminary data.</text>
</comment>
<name>A0ABX4YJC2_9LEPT</name>
<dbReference type="SUPFAM" id="SSF51905">
    <property type="entry name" value="FAD/NAD(P)-binding domain"/>
    <property type="match status" value="1"/>
</dbReference>
<organism evidence="1 2">
    <name type="scientific">Leptospira inadai serovar Lyme</name>
    <dbReference type="NCBI Taxonomy" id="293084"/>
    <lineage>
        <taxon>Bacteria</taxon>
        <taxon>Pseudomonadati</taxon>
        <taxon>Spirochaetota</taxon>
        <taxon>Spirochaetia</taxon>
        <taxon>Leptospirales</taxon>
        <taxon>Leptospiraceae</taxon>
        <taxon>Leptospira</taxon>
    </lineage>
</organism>
<protein>
    <submittedName>
        <fullName evidence="1">Amino oxidase</fullName>
    </submittedName>
</protein>